<dbReference type="GO" id="GO:0042834">
    <property type="term" value="F:peptidoglycan binding"/>
    <property type="evidence" value="ECO:0007669"/>
    <property type="project" value="InterPro"/>
</dbReference>
<keyword evidence="4" id="KW-1185">Reference proteome</keyword>
<dbReference type="InterPro" id="IPR036680">
    <property type="entry name" value="SPOR-like_sf"/>
</dbReference>
<dbReference type="EMBL" id="JACEOL010000033">
    <property type="protein sequence ID" value="MBA4602714.1"/>
    <property type="molecule type" value="Genomic_DNA"/>
</dbReference>
<evidence type="ECO:0000259" key="2">
    <source>
        <dbReference type="Pfam" id="PF05036"/>
    </source>
</evidence>
<dbReference type="Pfam" id="PF05036">
    <property type="entry name" value="SPOR"/>
    <property type="match status" value="1"/>
</dbReference>
<reference evidence="3 4" key="1">
    <citation type="submission" date="2020-07" db="EMBL/GenBank/DDBJ databases">
        <title>Thermoactinomyces phylogeny.</title>
        <authorList>
            <person name="Dunlap C."/>
        </authorList>
    </citation>
    <scope>NUCLEOTIDE SEQUENCE [LARGE SCALE GENOMIC DNA]</scope>
    <source>
        <strain evidence="3 4">AMNI-1</strain>
    </source>
</reference>
<dbReference type="RefSeq" id="WP_181740527.1">
    <property type="nucleotide sequence ID" value="NZ_JACEOL010000033.1"/>
</dbReference>
<keyword evidence="1" id="KW-1133">Transmembrane helix</keyword>
<organism evidence="3 4">
    <name type="scientific">Thermoactinomyces mirandus</name>
    <dbReference type="NCBI Taxonomy" id="2756294"/>
    <lineage>
        <taxon>Bacteria</taxon>
        <taxon>Bacillati</taxon>
        <taxon>Bacillota</taxon>
        <taxon>Bacilli</taxon>
        <taxon>Bacillales</taxon>
        <taxon>Thermoactinomycetaceae</taxon>
        <taxon>Thermoactinomyces</taxon>
    </lineage>
</organism>
<keyword evidence="1" id="KW-0472">Membrane</keyword>
<evidence type="ECO:0000313" key="3">
    <source>
        <dbReference type="EMBL" id="MBA4602714.1"/>
    </source>
</evidence>
<evidence type="ECO:0000256" key="1">
    <source>
        <dbReference type="SAM" id="Phobius"/>
    </source>
</evidence>
<feature type="domain" description="SPOR" evidence="2">
    <location>
        <begin position="195"/>
        <end position="246"/>
    </location>
</feature>
<keyword evidence="1" id="KW-0812">Transmembrane</keyword>
<accession>A0A7W1XSZ8</accession>
<comment type="caution">
    <text evidence="3">The sequence shown here is derived from an EMBL/GenBank/DDBJ whole genome shotgun (WGS) entry which is preliminary data.</text>
</comment>
<dbReference type="Proteomes" id="UP000538292">
    <property type="component" value="Unassembled WGS sequence"/>
</dbReference>
<protein>
    <submittedName>
        <fullName evidence="3">SPOR domain-containing protein</fullName>
    </submittedName>
</protein>
<proteinExistence type="predicted"/>
<dbReference type="InterPro" id="IPR007730">
    <property type="entry name" value="SPOR-like_dom"/>
</dbReference>
<dbReference type="AlphaFoldDB" id="A0A7W1XSZ8"/>
<gene>
    <name evidence="3" type="ORF">H2C83_10395</name>
</gene>
<evidence type="ECO:0000313" key="4">
    <source>
        <dbReference type="Proteomes" id="UP000538292"/>
    </source>
</evidence>
<name>A0A7W1XSZ8_9BACL</name>
<dbReference type="SUPFAM" id="SSF110997">
    <property type="entry name" value="Sporulation related repeat"/>
    <property type="match status" value="1"/>
</dbReference>
<sequence length="393" mass="44291">MDNHKRSRTHVHKTGLKVNIRTKKAKAKARNEEKKSDCSVVVASEPPFRPGPIERTIGKIPWKPWPGEKVTRKISWEQRLEEAKLDSWDRWMEGQKKKSRVVEWASPNNPFKHKKTRSKKDTSRIWQIILSAVAALIIGTVMGFSVLNLFFAENSTHSSRSIDDHLQLPSPATEKRNQVHETTVLTQTLPPLQAVVLQAGNFSEKAGAEKTVKQYRVKGLAAVMSEQAPYRIYLGLAPDRDLALKLSAIYHKLNVSVYLKDVHLNGETSLKTEVYNPLNQALKLGNQLFRKLSTGSAQAIGASTSDKALPFEMTEELSREYQQFVVQTQSVKNQLPSEAGQALDRMIQSMDQAVQSGTAGRKNPNQALLWQMQEGLARYVAAYEQLLQTLKKQ</sequence>
<feature type="transmembrane region" description="Helical" evidence="1">
    <location>
        <begin position="125"/>
        <end position="151"/>
    </location>
</feature>